<accession>A0A8X8G471</accession>
<protein>
    <submittedName>
        <fullName evidence="1">Accessory Sec system protein Asp2</fullName>
    </submittedName>
</protein>
<dbReference type="NCBIfam" id="TIGR03712">
    <property type="entry name" value="acc_sec_asp2"/>
    <property type="match status" value="1"/>
</dbReference>
<reference evidence="1" key="1">
    <citation type="submission" date="2020-08" db="EMBL/GenBank/DDBJ databases">
        <title>Changes in the skin microbiome associated with squamous cell carcinoma in transplant recipients.</title>
        <authorList>
            <person name="Zaugg J."/>
            <person name="Krueger A."/>
            <person name="Lachner N."/>
        </authorList>
    </citation>
    <scope>NUCLEOTIDE SEQUENCE</scope>
    <source>
        <strain evidence="1">R5988</strain>
    </source>
</reference>
<dbReference type="InterPro" id="IPR022267">
    <property type="entry name" value="Asp2"/>
</dbReference>
<dbReference type="Proteomes" id="UP000648077">
    <property type="component" value="Unassembled WGS sequence"/>
</dbReference>
<name>A0A8X8G471_STAEP</name>
<dbReference type="SUPFAM" id="SSF53474">
    <property type="entry name" value="alpha/beta-Hydrolases"/>
    <property type="match status" value="1"/>
</dbReference>
<dbReference type="EMBL" id="JACGQI010000002">
    <property type="protein sequence ID" value="MBF2229260.1"/>
    <property type="molecule type" value="Genomic_DNA"/>
</dbReference>
<dbReference type="InterPro" id="IPR029058">
    <property type="entry name" value="AB_hydrolase_fold"/>
</dbReference>
<proteinExistence type="predicted"/>
<evidence type="ECO:0000313" key="2">
    <source>
        <dbReference type="Proteomes" id="UP000648077"/>
    </source>
</evidence>
<comment type="caution">
    <text evidence="1">The sequence shown here is derived from an EMBL/GenBank/DDBJ whole genome shotgun (WGS) entry which is preliminary data.</text>
</comment>
<dbReference type="Pfam" id="PF16929">
    <property type="entry name" value="Asp2"/>
    <property type="match status" value="1"/>
</dbReference>
<dbReference type="AlphaFoldDB" id="A0A8X8G471"/>
<organism evidence="1 2">
    <name type="scientific">Staphylococcus epidermidis</name>
    <dbReference type="NCBI Taxonomy" id="1282"/>
    <lineage>
        <taxon>Bacteria</taxon>
        <taxon>Bacillati</taxon>
        <taxon>Bacillota</taxon>
        <taxon>Bacilli</taxon>
        <taxon>Bacillales</taxon>
        <taxon>Staphylococcaceae</taxon>
        <taxon>Staphylococcus</taxon>
    </lineage>
</organism>
<dbReference type="GO" id="GO:0015031">
    <property type="term" value="P:protein transport"/>
    <property type="evidence" value="ECO:0007669"/>
    <property type="project" value="InterPro"/>
</dbReference>
<evidence type="ECO:0000313" key="1">
    <source>
        <dbReference type="EMBL" id="MBF2229260.1"/>
    </source>
</evidence>
<sequence>MILVQLILFIKLISYLKVMFQVARKFRVLQVGGHDLGSLFNQKSNVEWDYFDVGLFDFESGYQDVVVHILDEKGQFDFVFVREKYSDSLMKLLSLVSTPYNTVIDNEYWDNQYQQDKTIQRNFIKPLIYENKEQLQQKLEAVTFPGQYGDKVKPIHCRVSIHFDGSYQFNGNESIEVSGRFGESYQPLITWSQNIIADANKVNQIWPEFKVEGDAKIQYTLRLTPVYSTDQPVEKLIYEQDDLDTPIELPARPYQTYVSVSIKAKGKGTLFIGAIHKRWSRLELGQFILGGKRYSDENKQEFIHYFHPGDLKPPLNVYFSGYRTAEGFEGYFMMKRMNAPFILIADPRIEGGAFYLGSENYEQAIRKVIQNALDYLGFANNQLILSGLSMGSFGALYYATKLNPAAVIVGKPLINLGTIANNMKLVRPNDFGTSLDILRLNQNGITNKDVVQLDNHFWKQIQHSDLSMTTFAIAYMEHDDYDKYAFQDLLPVLTKQHARVISKRIPGRHNDDSATVTHWFINFYHLIMEERFGRVTHARR</sequence>
<gene>
    <name evidence="1" type="primary">asp2</name>
    <name evidence="1" type="ORF">H3963_02145</name>
</gene>